<dbReference type="GO" id="GO:0016539">
    <property type="term" value="P:intein-mediated protein splicing"/>
    <property type="evidence" value="ECO:0007669"/>
    <property type="project" value="InterPro"/>
</dbReference>
<keyword evidence="1" id="KW-1133">Transmembrane helix</keyword>
<dbReference type="InterPro" id="IPR006141">
    <property type="entry name" value="Intein_N"/>
</dbReference>
<evidence type="ECO:0008006" key="3">
    <source>
        <dbReference type="Google" id="ProtNLM"/>
    </source>
</evidence>
<proteinExistence type="predicted"/>
<keyword evidence="1" id="KW-0812">Transmembrane</keyword>
<dbReference type="EMBL" id="MN739664">
    <property type="protein sequence ID" value="QHT19197.1"/>
    <property type="molecule type" value="Genomic_DNA"/>
</dbReference>
<dbReference type="AlphaFoldDB" id="A0A6C0DRA8"/>
<dbReference type="SUPFAM" id="SSF51294">
    <property type="entry name" value="Hedgehog/intein (Hint) domain"/>
    <property type="match status" value="1"/>
</dbReference>
<feature type="transmembrane region" description="Helical" evidence="1">
    <location>
        <begin position="137"/>
        <end position="159"/>
    </location>
</feature>
<feature type="transmembrane region" description="Helical" evidence="1">
    <location>
        <begin position="200"/>
        <end position="224"/>
    </location>
</feature>
<feature type="transmembrane region" description="Helical" evidence="1">
    <location>
        <begin position="171"/>
        <end position="194"/>
    </location>
</feature>
<evidence type="ECO:0000256" key="1">
    <source>
        <dbReference type="SAM" id="Phobius"/>
    </source>
</evidence>
<accession>A0A6C0DRA8</accession>
<reference evidence="2" key="1">
    <citation type="journal article" date="2020" name="Nature">
        <title>Giant virus diversity and host interactions through global metagenomics.</title>
        <authorList>
            <person name="Schulz F."/>
            <person name="Roux S."/>
            <person name="Paez-Espino D."/>
            <person name="Jungbluth S."/>
            <person name="Walsh D.A."/>
            <person name="Denef V.J."/>
            <person name="McMahon K.D."/>
            <person name="Konstantinidis K.T."/>
            <person name="Eloe-Fadrosh E.A."/>
            <person name="Kyrpides N.C."/>
            <person name="Woyke T."/>
        </authorList>
    </citation>
    <scope>NUCLEOTIDE SEQUENCE</scope>
    <source>
        <strain evidence="2">GVMAG-M-3300023174-57</strain>
    </source>
</reference>
<protein>
    <recommendedName>
        <fullName evidence="3">Hedgehog/Intein (Hint) domain-containing protein</fullName>
    </recommendedName>
</protein>
<sequence>MIVALIMTLALGYGLARIMVGQHMKEIQAKWAAYRCAPEVMATAGLFKPDTDPRSGFDFAFDNFSFCTSEIAKSVLTVALKPVMDVFYQMTNSAIQSISFTMNLRTLASNLFNGLNRIFDVFTRRFNLTIHELHKTFMLQLSAIAKANAIANASIYAGISVIRTIMNLFKLMMIVSVAILVILVVLVIFLFFVLAPTIPVILIAISALSATSMAGSVGGMGDAFCFDGDTRVRTGDGTKPIHAIAIGDLLEDGSRVTATMRFTTDSATAFYRVDGIHVSGSHLVYRDGVAVPVNSLPDAVEVAPPHYVYCLNTTSHRIGVTGDRGVWSFADWEELDNCDMGQWEQLVQRALNGAVGSASSVDILESESGLALDTVIELGDRSVAVDSIRPGDRIPDGAGFTQVMGTVLLDGTETRNMGSIDGVVCSGACWVEEGGRWIRAALSKRWVARLPVNRMVMLVTESGSFNAAGVRMRDFTDVGLREIEKTYAFTIGQLTRGI</sequence>
<dbReference type="PROSITE" id="PS50817">
    <property type="entry name" value="INTEIN_N_TER"/>
    <property type="match status" value="1"/>
</dbReference>
<keyword evidence="1" id="KW-0472">Membrane</keyword>
<dbReference type="InterPro" id="IPR036844">
    <property type="entry name" value="Hint_dom_sf"/>
</dbReference>
<organism evidence="2">
    <name type="scientific">viral metagenome</name>
    <dbReference type="NCBI Taxonomy" id="1070528"/>
    <lineage>
        <taxon>unclassified sequences</taxon>
        <taxon>metagenomes</taxon>
        <taxon>organismal metagenomes</taxon>
    </lineage>
</organism>
<name>A0A6C0DRA8_9ZZZZ</name>
<evidence type="ECO:0000313" key="2">
    <source>
        <dbReference type="EMBL" id="QHT19197.1"/>
    </source>
</evidence>